<reference evidence="2" key="1">
    <citation type="journal article" date="2019" name="Int. J. Syst. Evol. Microbiol.">
        <title>The Global Catalogue of Microorganisms (GCM) 10K type strain sequencing project: providing services to taxonomists for standard genome sequencing and annotation.</title>
        <authorList>
            <consortium name="The Broad Institute Genomics Platform"/>
            <consortium name="The Broad Institute Genome Sequencing Center for Infectious Disease"/>
            <person name="Wu L."/>
            <person name="Ma J."/>
        </authorList>
    </citation>
    <scope>NUCLEOTIDE SEQUENCE [LARGE SCALE GENOMIC DNA]</scope>
    <source>
        <strain evidence="2">JCM 6242</strain>
    </source>
</reference>
<keyword evidence="2" id="KW-1185">Reference proteome</keyword>
<gene>
    <name evidence="1" type="ORF">GCM10010517_29720</name>
</gene>
<comment type="caution">
    <text evidence="1">The sequence shown here is derived from an EMBL/GenBank/DDBJ whole genome shotgun (WGS) entry which is preliminary data.</text>
</comment>
<dbReference type="Pfam" id="PF00805">
    <property type="entry name" value="Pentapeptide"/>
    <property type="match status" value="3"/>
</dbReference>
<dbReference type="RefSeq" id="WP_344971572.1">
    <property type="nucleotide sequence ID" value="NZ_BAAAVI010000018.1"/>
</dbReference>
<dbReference type="InterPro" id="IPR001646">
    <property type="entry name" value="5peptide_repeat"/>
</dbReference>
<dbReference type="Proteomes" id="UP001500831">
    <property type="component" value="Unassembled WGS sequence"/>
</dbReference>
<dbReference type="SUPFAM" id="SSF141571">
    <property type="entry name" value="Pentapeptide repeat-like"/>
    <property type="match status" value="1"/>
</dbReference>
<evidence type="ECO:0000313" key="1">
    <source>
        <dbReference type="EMBL" id="GAA2869659.1"/>
    </source>
</evidence>
<protein>
    <recommendedName>
        <fullName evidence="3">Pentapeptide repeat-containing protein</fullName>
    </recommendedName>
</protein>
<accession>A0ABP6IG87</accession>
<dbReference type="InterPro" id="IPR051082">
    <property type="entry name" value="Pentapeptide-BTB/POZ_domain"/>
</dbReference>
<dbReference type="PANTHER" id="PTHR14136:SF17">
    <property type="entry name" value="BTB_POZ DOMAIN-CONTAINING PROTEIN KCTD9"/>
    <property type="match status" value="1"/>
</dbReference>
<name>A0ABP6IG87_9ACTN</name>
<evidence type="ECO:0008006" key="3">
    <source>
        <dbReference type="Google" id="ProtNLM"/>
    </source>
</evidence>
<dbReference type="PANTHER" id="PTHR14136">
    <property type="entry name" value="BTB_POZ DOMAIN-CONTAINING PROTEIN KCTD9"/>
    <property type="match status" value="1"/>
</dbReference>
<evidence type="ECO:0000313" key="2">
    <source>
        <dbReference type="Proteomes" id="UP001500831"/>
    </source>
</evidence>
<dbReference type="Gene3D" id="2.160.20.80">
    <property type="entry name" value="E3 ubiquitin-protein ligase SopA"/>
    <property type="match status" value="2"/>
</dbReference>
<organism evidence="1 2">
    <name type="scientific">Streptosporangium fragile</name>
    <dbReference type="NCBI Taxonomy" id="46186"/>
    <lineage>
        <taxon>Bacteria</taxon>
        <taxon>Bacillati</taxon>
        <taxon>Actinomycetota</taxon>
        <taxon>Actinomycetes</taxon>
        <taxon>Streptosporangiales</taxon>
        <taxon>Streptosporangiaceae</taxon>
        <taxon>Streptosporangium</taxon>
    </lineage>
</organism>
<sequence length="479" mass="52519">MTPERRVVTREDLEKAARGRARLKDVAAPGLDLAGAWLPRLEADFLDVSRADLSGANLSGSHLMDSDFTGVRCDRAGFSGVTLFQCGFDNVIGEDVSFHAVHSAMSRWRRADLPRASFWEARLSHADFQEAGLEESLFDLATGEAVVFRNARLARASFRGAGLPGADFREADLREADFSLADLTGADFTGALLGGAMFDGAAIDAARFDGDPPAVEPRPSAADRASALRGYLRRGDARRAVELYRRRPGAWVWDALDGRDLRQTATEELLRHLLTDDALLVLHRACQAAADIARRESMALDVIEELSALLACGTAVYVPKNGSEVRFTMDPGREAAFALGSLMRHPDIRPAAEAALRTGLGGRAAVMERCAAGLVTHLARERRWAEIGEMLSSSRSRVHKGVVLGLERHLRAAGEVARWEETVRRPPSEDVRSAFNLLKELRAHPDPKIAGLARARARSIDWIRLYFTDFDGSQDERRA</sequence>
<dbReference type="EMBL" id="BAAAVI010000018">
    <property type="protein sequence ID" value="GAA2869659.1"/>
    <property type="molecule type" value="Genomic_DNA"/>
</dbReference>
<proteinExistence type="predicted"/>